<gene>
    <name evidence="2" type="ORF">CSIM01_04359</name>
</gene>
<evidence type="ECO:0000313" key="3">
    <source>
        <dbReference type="Proteomes" id="UP000070328"/>
    </source>
</evidence>
<sequence>MAAPARVDVFAAKGRHLHGPCLARAELCPAESGYDPDGAGKTGRDFRSVERPWESCDVATKKGEAGEGIPSFAALEEEKIAEFLLEEDPTQFCQWTHSSLAGTEAARISGQYGGSSPNDNGKESRDPRLPSLLVANARTLLPHLQSRLAYGVLSRPPRLHANRIPGWPETMQCDGALASLPILDSFSAAKLNRFSPGPPLHDPTGPSSPAAIIMGFADYF</sequence>
<comment type="caution">
    <text evidence="2">The sequence shown here is derived from an EMBL/GenBank/DDBJ whole genome shotgun (WGS) entry which is preliminary data.</text>
</comment>
<reference evidence="2 3" key="1">
    <citation type="submission" date="2014-02" db="EMBL/GenBank/DDBJ databases">
        <title>The genome sequence of Colletotrichum simmondsii CBS122122.</title>
        <authorList>
            <person name="Baroncelli R."/>
            <person name="Thon M.R."/>
        </authorList>
    </citation>
    <scope>NUCLEOTIDE SEQUENCE [LARGE SCALE GENOMIC DNA]</scope>
    <source>
        <strain evidence="2 3">CBS122122</strain>
    </source>
</reference>
<dbReference type="EMBL" id="JFBX01000255">
    <property type="protein sequence ID" value="KXH44055.1"/>
    <property type="molecule type" value="Genomic_DNA"/>
</dbReference>
<feature type="region of interest" description="Disordered" evidence="1">
    <location>
        <begin position="108"/>
        <end position="127"/>
    </location>
</feature>
<accession>A0A135T7E0</accession>
<proteinExistence type="predicted"/>
<name>A0A135T7E0_9PEZI</name>
<evidence type="ECO:0000313" key="2">
    <source>
        <dbReference type="EMBL" id="KXH44055.1"/>
    </source>
</evidence>
<dbReference type="Proteomes" id="UP000070328">
    <property type="component" value="Unassembled WGS sequence"/>
</dbReference>
<protein>
    <submittedName>
        <fullName evidence="2">Uncharacterized protein</fullName>
    </submittedName>
</protein>
<organism evidence="2 3">
    <name type="scientific">Colletotrichum simmondsii</name>
    <dbReference type="NCBI Taxonomy" id="703756"/>
    <lineage>
        <taxon>Eukaryota</taxon>
        <taxon>Fungi</taxon>
        <taxon>Dikarya</taxon>
        <taxon>Ascomycota</taxon>
        <taxon>Pezizomycotina</taxon>
        <taxon>Sordariomycetes</taxon>
        <taxon>Hypocreomycetidae</taxon>
        <taxon>Glomerellales</taxon>
        <taxon>Glomerellaceae</taxon>
        <taxon>Colletotrichum</taxon>
        <taxon>Colletotrichum acutatum species complex</taxon>
    </lineage>
</organism>
<keyword evidence="3" id="KW-1185">Reference proteome</keyword>
<evidence type="ECO:0000256" key="1">
    <source>
        <dbReference type="SAM" id="MobiDB-lite"/>
    </source>
</evidence>
<dbReference type="AlphaFoldDB" id="A0A135T7E0"/>